<dbReference type="InterPro" id="IPR032584">
    <property type="entry name" value="DUF4913"/>
</dbReference>
<feature type="region of interest" description="Disordered" evidence="1">
    <location>
        <begin position="1"/>
        <end position="47"/>
    </location>
</feature>
<organism evidence="2 5">
    <name type="scientific">Antrihabitans spumae</name>
    <dbReference type="NCBI Taxonomy" id="3373370"/>
    <lineage>
        <taxon>Bacteria</taxon>
        <taxon>Bacillati</taxon>
        <taxon>Actinomycetota</taxon>
        <taxon>Actinomycetes</taxon>
        <taxon>Mycobacteriales</taxon>
        <taxon>Nocardiaceae</taxon>
        <taxon>Antrihabitans</taxon>
    </lineage>
</organism>
<feature type="compositionally biased region" description="Acidic residues" evidence="1">
    <location>
        <begin position="1"/>
        <end position="10"/>
    </location>
</feature>
<feature type="region of interest" description="Disordered" evidence="1">
    <location>
        <begin position="159"/>
        <end position="190"/>
    </location>
</feature>
<gene>
    <name evidence="3" type="ORF">ACHIPV_19855</name>
    <name evidence="2" type="ORF">ACHIRB_02940</name>
</gene>
<comment type="caution">
    <text evidence="2">The sequence shown here is derived from an EMBL/GenBank/DDBJ whole genome shotgun (WGS) entry which is preliminary data.</text>
</comment>
<accession>A0ABW7JYS6</accession>
<dbReference type="EMBL" id="JBIMSN010000012">
    <property type="protein sequence ID" value="MFH5227551.1"/>
    <property type="molecule type" value="Genomic_DNA"/>
</dbReference>
<reference evidence="4 5" key="1">
    <citation type="submission" date="2024-10" db="EMBL/GenBank/DDBJ databases">
        <authorList>
            <person name="Riesco R."/>
        </authorList>
    </citation>
    <scope>NUCLEOTIDE SEQUENCE [LARGE SCALE GENOMIC DNA]</scope>
    <source>
        <strain evidence="3 4">NCIMB 15448</strain>
        <strain evidence="2 5">NCIMB 15450</strain>
    </source>
</reference>
<dbReference type="EMBL" id="JBIMSP010000036">
    <property type="protein sequence ID" value="MFH5244112.1"/>
    <property type="molecule type" value="Genomic_DNA"/>
</dbReference>
<evidence type="ECO:0000313" key="5">
    <source>
        <dbReference type="Proteomes" id="UP001609219"/>
    </source>
</evidence>
<dbReference type="Pfam" id="PF16259">
    <property type="entry name" value="DUF4913"/>
    <property type="match status" value="1"/>
</dbReference>
<protein>
    <submittedName>
        <fullName evidence="2">DUF4913 domain-containing protein</fullName>
    </submittedName>
</protein>
<evidence type="ECO:0000313" key="3">
    <source>
        <dbReference type="EMBL" id="MFH5244112.1"/>
    </source>
</evidence>
<evidence type="ECO:0000256" key="1">
    <source>
        <dbReference type="SAM" id="MobiDB-lite"/>
    </source>
</evidence>
<dbReference type="RefSeq" id="WP_395125490.1">
    <property type="nucleotide sequence ID" value="NZ_JBIMSN010000012.1"/>
</dbReference>
<evidence type="ECO:0000313" key="2">
    <source>
        <dbReference type="EMBL" id="MFH5227551.1"/>
    </source>
</evidence>
<dbReference type="Proteomes" id="UP001609176">
    <property type="component" value="Unassembled WGS sequence"/>
</dbReference>
<proteinExistence type="predicted"/>
<keyword evidence="5" id="KW-1185">Reference proteome</keyword>
<name>A0ABW7JYS6_9NOCA</name>
<dbReference type="Proteomes" id="UP001609219">
    <property type="component" value="Unassembled WGS sequence"/>
</dbReference>
<evidence type="ECO:0000313" key="4">
    <source>
        <dbReference type="Proteomes" id="UP001609176"/>
    </source>
</evidence>
<sequence length="190" mass="21242">MTDDYGDEPDYYTSTPSSPQGKAGRRRTAKPKPTSGAASEKVEKEPEPDVFADVGEFVEHWLAPVLAGKLLGGGRGRTWCRQWWRHREVSVRLHALWRGWEGARRSEEPLAMSSWWVQHTDPHLRALCDGEAGPMWRCTPEAHVDIPAYPTIPVPAGWFDADRNDEQPPADGGRGPDFRTIRARTTGDAA</sequence>